<keyword evidence="2 5" id="KW-0732">Signal</keyword>
<dbReference type="PANTHER" id="PTHR34001">
    <property type="entry name" value="BLL7405 PROTEIN"/>
    <property type="match status" value="1"/>
</dbReference>
<evidence type="ECO:0000313" key="8">
    <source>
        <dbReference type="Proteomes" id="UP000305709"/>
    </source>
</evidence>
<dbReference type="Pfam" id="PF13505">
    <property type="entry name" value="OMP_b-brl"/>
    <property type="match status" value="1"/>
</dbReference>
<dbReference type="SUPFAM" id="SSF56925">
    <property type="entry name" value="OMPA-like"/>
    <property type="match status" value="1"/>
</dbReference>
<evidence type="ECO:0000256" key="2">
    <source>
        <dbReference type="ARBA" id="ARBA00022729"/>
    </source>
</evidence>
<keyword evidence="3" id="KW-0472">Membrane</keyword>
<dbReference type="InterPro" id="IPR011250">
    <property type="entry name" value="OMP/PagP_B-barrel"/>
</dbReference>
<dbReference type="AlphaFoldDB" id="A0A5C4N7D5"/>
<dbReference type="Proteomes" id="UP000305709">
    <property type="component" value="Unassembled WGS sequence"/>
</dbReference>
<comment type="caution">
    <text evidence="7">The sequence shown here is derived from an EMBL/GenBank/DDBJ whole genome shotgun (WGS) entry which is preliminary data.</text>
</comment>
<feature type="signal peptide" evidence="5">
    <location>
        <begin position="1"/>
        <end position="21"/>
    </location>
</feature>
<evidence type="ECO:0000259" key="6">
    <source>
        <dbReference type="Pfam" id="PF13505"/>
    </source>
</evidence>
<dbReference type="OrthoDB" id="268975at2"/>
<dbReference type="EMBL" id="VDFV01000026">
    <property type="protein sequence ID" value="TNC68036.1"/>
    <property type="molecule type" value="Genomic_DNA"/>
</dbReference>
<dbReference type="GO" id="GO:0016020">
    <property type="term" value="C:membrane"/>
    <property type="evidence" value="ECO:0007669"/>
    <property type="project" value="UniProtKB-SubCell"/>
</dbReference>
<comment type="similarity">
    <text evidence="4">Belongs to the Omp25/RopB family.</text>
</comment>
<proteinExistence type="inferred from homology"/>
<sequence>MMFLRSSLVALTALAAGPALAAGFEPVAETPVPVVTPVTVTPAAPVSNDWSGFYVGGDLSFGSVEADDIDIEGDGHLTGVHVGYQRDFGRFVLGGELEHDWGDLSLEDNDPATADDLSVERVARAKLRLGYDAGRFLPYVTAGVARASFSDVLDDADGRFLGLGVSYQLNDRFDVGAEVMRHRFDLEDVAGEPEADVTTIGLRGSLRF</sequence>
<comment type="subcellular location">
    <subcellularLocation>
        <location evidence="1">Membrane</location>
    </subcellularLocation>
</comment>
<keyword evidence="8" id="KW-1185">Reference proteome</keyword>
<dbReference type="InterPro" id="IPR027385">
    <property type="entry name" value="Beta-barrel_OMP"/>
</dbReference>
<evidence type="ECO:0000256" key="4">
    <source>
        <dbReference type="ARBA" id="ARBA00038306"/>
    </source>
</evidence>
<feature type="chain" id="PRO_5022909489" evidence="5">
    <location>
        <begin position="22"/>
        <end position="208"/>
    </location>
</feature>
<organism evidence="7 8">
    <name type="scientific">Rubellimicrobium roseum</name>
    <dbReference type="NCBI Taxonomy" id="687525"/>
    <lineage>
        <taxon>Bacteria</taxon>
        <taxon>Pseudomonadati</taxon>
        <taxon>Pseudomonadota</taxon>
        <taxon>Alphaproteobacteria</taxon>
        <taxon>Rhodobacterales</taxon>
        <taxon>Roseobacteraceae</taxon>
        <taxon>Rubellimicrobium</taxon>
    </lineage>
</organism>
<evidence type="ECO:0000256" key="5">
    <source>
        <dbReference type="SAM" id="SignalP"/>
    </source>
</evidence>
<evidence type="ECO:0000256" key="3">
    <source>
        <dbReference type="ARBA" id="ARBA00023136"/>
    </source>
</evidence>
<dbReference type="InterPro" id="IPR051692">
    <property type="entry name" value="OMP-like"/>
</dbReference>
<dbReference type="Gene3D" id="2.40.160.20">
    <property type="match status" value="1"/>
</dbReference>
<gene>
    <name evidence="7" type="ORF">FHG71_15080</name>
</gene>
<name>A0A5C4N7D5_9RHOB</name>
<evidence type="ECO:0000256" key="1">
    <source>
        <dbReference type="ARBA" id="ARBA00004370"/>
    </source>
</evidence>
<reference evidence="7 8" key="1">
    <citation type="submission" date="2019-06" db="EMBL/GenBank/DDBJ databases">
        <authorList>
            <person name="Jiang L."/>
        </authorList>
    </citation>
    <scope>NUCLEOTIDE SEQUENCE [LARGE SCALE GENOMIC DNA]</scope>
    <source>
        <strain evidence="7 8">YIM 48858</strain>
    </source>
</reference>
<dbReference type="RefSeq" id="WP_139082528.1">
    <property type="nucleotide sequence ID" value="NZ_VDFV01000026.1"/>
</dbReference>
<protein>
    <submittedName>
        <fullName evidence="7">Porin family protein</fullName>
    </submittedName>
</protein>
<feature type="domain" description="Outer membrane protein beta-barrel" evidence="6">
    <location>
        <begin position="42"/>
        <end position="208"/>
    </location>
</feature>
<evidence type="ECO:0000313" key="7">
    <source>
        <dbReference type="EMBL" id="TNC68036.1"/>
    </source>
</evidence>
<accession>A0A5C4N7D5</accession>
<dbReference type="PANTHER" id="PTHR34001:SF3">
    <property type="entry name" value="BLL7405 PROTEIN"/>
    <property type="match status" value="1"/>
</dbReference>